<dbReference type="Pfam" id="PF08192">
    <property type="entry name" value="Peptidase_S64"/>
    <property type="match status" value="1"/>
</dbReference>
<reference evidence="2" key="1">
    <citation type="journal article" date="2021" name="Open Biol.">
        <title>Shared evolutionary footprints suggest mitochondrial oxidative damage underlies multiple complex I losses in fungi.</title>
        <authorList>
            <person name="Schikora-Tamarit M.A."/>
            <person name="Marcet-Houben M."/>
            <person name="Nosek J."/>
            <person name="Gabaldon T."/>
        </authorList>
    </citation>
    <scope>NUCLEOTIDE SEQUENCE</scope>
    <source>
        <strain evidence="2">CBS6075</strain>
    </source>
</reference>
<sequence length="722" mass="80434">MAFKLFKRKDEEDSVGLPAESYSDMLTEDVTAVQSNNDDSKTFQYSFNSNTNSLFSAKPTISTGKSSQQSSYGKETPSTFTSIGRPLRVVDEEEFEDDTLDNMKSLRQSFSRRKSNISEDSRTNINPRSRHGSNAASEIDQTQLVEVLEKHLRALAVSTSNTLMQVSQSVLNLTKASIAISESIESTSSTISKLQYLQYLAPFQFSTSSSPGLHKLIKNVLFLIDNHLLSEVYDSSKSLLSKNLYDLLGLLKVVEFPSRDLENFATVMTPNIFPIGSTNLPLALQAKIGRIMQMLVQKSKELSLSDQEGAFIAPVLRGFLHEDLSVVTFIFGFPTLNKEHIDIVRYFSSSIDNMHFVAQKNQITAASTSKFRAPFRTVDPDSEYMPISMPVACNNSLKLSGTLAGYLYPRIPENSNNPRLQKYENSLFGFTCAHVMLNESIKSGDPYPHVSVPSPVLVNLYKNALLNERLKYDAHTEEYRAYDSVVQEIDQLYPVTEVRVKKKTLTRNLPRETFGQLIWGERVLNEDKLSDIAIVKILDQSKKFVNFLGEDLELNKHDPALMFSNLYVKKVVHLKTSKETSAINHAGLEVFKVGATTDYTDGRLNGQKMIYWSDGSLKTSEFVISGSQKQFAAGGDSGALVLAKLSSLRQPTTNKRSMLSSFLGNLISQGPETGLGVVGMLHSYDGEHKQFGLFTPMDSILERLHTVTGVDWGVVGCTEDTD</sequence>
<proteinExistence type="predicted"/>
<protein>
    <recommendedName>
        <fullName evidence="4">SPS-sensor serine protease component SSY5</fullName>
    </recommendedName>
</protein>
<feature type="region of interest" description="Disordered" evidence="1">
    <location>
        <begin position="58"/>
        <end position="80"/>
    </location>
</feature>
<comment type="caution">
    <text evidence="2">The sequence shown here is derived from an EMBL/GenBank/DDBJ whole genome shotgun (WGS) entry which is preliminary data.</text>
</comment>
<evidence type="ECO:0000313" key="3">
    <source>
        <dbReference type="Proteomes" id="UP000769157"/>
    </source>
</evidence>
<dbReference type="RefSeq" id="XP_046059060.1">
    <property type="nucleotide sequence ID" value="XM_046207392.1"/>
</dbReference>
<dbReference type="OrthoDB" id="4096087at2759"/>
<name>A0A9P8T1R1_9ASCO</name>
<dbReference type="InterPro" id="IPR012985">
    <property type="entry name" value="Peptidase_S64_Ssy5"/>
</dbReference>
<feature type="compositionally biased region" description="Polar residues" evidence="1">
    <location>
        <begin position="123"/>
        <end position="138"/>
    </location>
</feature>
<reference evidence="2" key="2">
    <citation type="submission" date="2021-01" db="EMBL/GenBank/DDBJ databases">
        <authorList>
            <person name="Schikora-Tamarit M.A."/>
        </authorList>
    </citation>
    <scope>NUCLEOTIDE SEQUENCE</scope>
    <source>
        <strain evidence="2">CBS6075</strain>
    </source>
</reference>
<organism evidence="2 3">
    <name type="scientific">Ogataea philodendri</name>
    <dbReference type="NCBI Taxonomy" id="1378263"/>
    <lineage>
        <taxon>Eukaryota</taxon>
        <taxon>Fungi</taxon>
        <taxon>Dikarya</taxon>
        <taxon>Ascomycota</taxon>
        <taxon>Saccharomycotina</taxon>
        <taxon>Pichiomycetes</taxon>
        <taxon>Pichiales</taxon>
        <taxon>Pichiaceae</taxon>
        <taxon>Ogataea</taxon>
    </lineage>
</organism>
<dbReference type="Proteomes" id="UP000769157">
    <property type="component" value="Unassembled WGS sequence"/>
</dbReference>
<gene>
    <name evidence="2" type="ORF">OGAPHI_006135</name>
</gene>
<accession>A0A9P8T1R1</accession>
<keyword evidence="3" id="KW-1185">Reference proteome</keyword>
<feature type="region of interest" description="Disordered" evidence="1">
    <location>
        <begin position="100"/>
        <end position="138"/>
    </location>
</feature>
<dbReference type="AlphaFoldDB" id="A0A9P8T1R1"/>
<evidence type="ECO:0008006" key="4">
    <source>
        <dbReference type="Google" id="ProtNLM"/>
    </source>
</evidence>
<evidence type="ECO:0000313" key="2">
    <source>
        <dbReference type="EMBL" id="KAH3661956.1"/>
    </source>
</evidence>
<evidence type="ECO:0000256" key="1">
    <source>
        <dbReference type="SAM" id="MobiDB-lite"/>
    </source>
</evidence>
<dbReference type="EMBL" id="JAEUBE010000414">
    <property type="protein sequence ID" value="KAH3661956.1"/>
    <property type="molecule type" value="Genomic_DNA"/>
</dbReference>
<dbReference type="GeneID" id="70238099"/>